<evidence type="ECO:0000313" key="3">
    <source>
        <dbReference type="EMBL" id="MCT4700667.1"/>
    </source>
</evidence>
<dbReference type="InterPro" id="IPR038610">
    <property type="entry name" value="FliK-like_C_sf"/>
</dbReference>
<dbReference type="AlphaFoldDB" id="A0A9X2W4Z4"/>
<reference evidence="3" key="1">
    <citation type="submission" date="2022-03" db="EMBL/GenBank/DDBJ databases">
        <title>Proposal of a novel genus Dryocolo and two novel species.</title>
        <authorList>
            <person name="Maddock D.W."/>
            <person name="Brady C.L."/>
            <person name="Denman S."/>
            <person name="Arnold D."/>
        </authorList>
    </citation>
    <scope>NUCLEOTIDE SEQUENCE</scope>
    <source>
        <strain evidence="3">H6W4</strain>
    </source>
</reference>
<feature type="compositionally biased region" description="Low complexity" evidence="1">
    <location>
        <begin position="324"/>
        <end position="336"/>
    </location>
</feature>
<accession>A0A9X2W4Z4</accession>
<keyword evidence="3" id="KW-0282">Flagellum</keyword>
<dbReference type="CDD" id="cd17470">
    <property type="entry name" value="T3SS_Flik_C"/>
    <property type="match status" value="1"/>
</dbReference>
<protein>
    <submittedName>
        <fullName evidence="3">Flagellar hook-length control protein FliK</fullName>
    </submittedName>
</protein>
<dbReference type="Proteomes" id="UP001150641">
    <property type="component" value="Unassembled WGS sequence"/>
</dbReference>
<dbReference type="InterPro" id="IPR021136">
    <property type="entry name" value="Flagellar_hook_control-like_C"/>
</dbReference>
<gene>
    <name evidence="3" type="ORF">MUA00_02395</name>
</gene>
<dbReference type="RefSeq" id="WP_271121618.1">
    <property type="nucleotide sequence ID" value="NZ_JALHAN010000055.1"/>
</dbReference>
<dbReference type="PANTHER" id="PTHR37533">
    <property type="entry name" value="FLAGELLAR HOOK-LENGTH CONTROL PROTEIN"/>
    <property type="match status" value="1"/>
</dbReference>
<feature type="domain" description="Flagellar hook-length control protein-like C-terminal" evidence="2">
    <location>
        <begin position="248"/>
        <end position="330"/>
    </location>
</feature>
<comment type="caution">
    <text evidence="3">The sequence shown here is derived from an EMBL/GenBank/DDBJ whole genome shotgun (WGS) entry which is preliminary data.</text>
</comment>
<dbReference type="Pfam" id="PF02120">
    <property type="entry name" value="Flg_hook"/>
    <property type="match status" value="1"/>
</dbReference>
<name>A0A9X2W4Z4_9ENTR</name>
<dbReference type="InterPro" id="IPR052563">
    <property type="entry name" value="FliK"/>
</dbReference>
<feature type="region of interest" description="Disordered" evidence="1">
    <location>
        <begin position="86"/>
        <end position="106"/>
    </location>
</feature>
<evidence type="ECO:0000313" key="4">
    <source>
        <dbReference type="Proteomes" id="UP001150641"/>
    </source>
</evidence>
<feature type="region of interest" description="Disordered" evidence="1">
    <location>
        <begin position="1"/>
        <end position="50"/>
    </location>
</feature>
<evidence type="ECO:0000256" key="1">
    <source>
        <dbReference type="SAM" id="MobiDB-lite"/>
    </source>
</evidence>
<feature type="region of interest" description="Disordered" evidence="1">
    <location>
        <begin position="324"/>
        <end position="368"/>
    </location>
</feature>
<evidence type="ECO:0000259" key="2">
    <source>
        <dbReference type="Pfam" id="PF02120"/>
    </source>
</evidence>
<organism evidence="3 4">
    <name type="scientific">Dryocola boscaweniae</name>
    <dbReference type="NCBI Taxonomy" id="2925397"/>
    <lineage>
        <taxon>Bacteria</taxon>
        <taxon>Pseudomonadati</taxon>
        <taxon>Pseudomonadota</taxon>
        <taxon>Gammaproteobacteria</taxon>
        <taxon>Enterobacterales</taxon>
        <taxon>Enterobacteriaceae</taxon>
        <taxon>Dryocola</taxon>
    </lineage>
</organism>
<dbReference type="EMBL" id="JALHAP010000068">
    <property type="protein sequence ID" value="MCT4700667.1"/>
    <property type="molecule type" value="Genomic_DNA"/>
</dbReference>
<feature type="compositionally biased region" description="Polar residues" evidence="1">
    <location>
        <begin position="30"/>
        <end position="46"/>
    </location>
</feature>
<feature type="compositionally biased region" description="Low complexity" evidence="1">
    <location>
        <begin position="1"/>
        <end position="23"/>
    </location>
</feature>
<sequence>MDIPASGAALALSSTGATSASGSPVIANLPAQSTNKEQIAQGTQASEPAPVDRQTAFNDALLTIINGLLQGQGKEGKPLVVAGVAEDKSDDKQDEDTSATPSDLSAAPQQILDALLLASQQPMKPVTMNNTPSQSGEALLMNHRSGGGVAPFAAAAQPQSAMPAPVAVNEPAAQPLPALTRGMQSVMPQPLVTTLNEGVAALPTVASGQHATVSNTDKAASFQTQLATVKLEGGDDRLAQQLHAALGERLQVQVKNQIQHATIRLDPPDMGKIDISVQIENGRMQVHINASQGEVYRALQQVSNDLRQSLTEQNFVQVNVQVSSQSGQQGGKEQQFADSHAAVLAAAEPESDPQQTDRREDDSVLLTV</sequence>
<keyword evidence="3" id="KW-0966">Cell projection</keyword>
<keyword evidence="3" id="KW-0969">Cilium</keyword>
<keyword evidence="4" id="KW-1185">Reference proteome</keyword>
<dbReference type="Gene3D" id="3.30.750.140">
    <property type="match status" value="1"/>
</dbReference>
<dbReference type="PANTHER" id="PTHR37533:SF2">
    <property type="entry name" value="FLAGELLAR HOOK-LENGTH CONTROL PROTEIN"/>
    <property type="match status" value="1"/>
</dbReference>
<proteinExistence type="predicted"/>